<dbReference type="EMBL" id="JBHZOL010000073">
    <property type="protein sequence ID" value="MFE4106856.1"/>
    <property type="molecule type" value="Genomic_DNA"/>
</dbReference>
<dbReference type="Proteomes" id="UP001600165">
    <property type="component" value="Unassembled WGS sequence"/>
</dbReference>
<dbReference type="RefSeq" id="WP_377965015.1">
    <property type="nucleotide sequence ID" value="NZ_JBHZOL010000073.1"/>
</dbReference>
<name>A0ABW6IFC6_9CYAN</name>
<accession>A0ABW6IFC6</accession>
<protein>
    <submittedName>
        <fullName evidence="2">Uncharacterized protein</fullName>
    </submittedName>
</protein>
<sequence length="192" mass="20026">MKRVLLGGLSTLLVLAPTSLVQAQSSPSFENLPSAQAQTSDQLSAVLPAQETLYLEDDAVREYSLRLESAAIINGVNVPAGSVIRGEFRPVEGGLQYVATGVEANNRFYSINAESDTLHDVKDPREASLGSILTDAAIGAAGGFVLSEILGDVDLLEVVGGAAAGVIVGNTTAQRVVVVKPDQPILLQTLSR</sequence>
<comment type="caution">
    <text evidence="2">The sequence shown here is derived from an EMBL/GenBank/DDBJ whole genome shotgun (WGS) entry which is preliminary data.</text>
</comment>
<evidence type="ECO:0000256" key="1">
    <source>
        <dbReference type="SAM" id="SignalP"/>
    </source>
</evidence>
<proteinExistence type="predicted"/>
<keyword evidence="3" id="KW-1185">Reference proteome</keyword>
<evidence type="ECO:0000313" key="3">
    <source>
        <dbReference type="Proteomes" id="UP001600165"/>
    </source>
</evidence>
<feature type="chain" id="PRO_5047148882" evidence="1">
    <location>
        <begin position="24"/>
        <end position="192"/>
    </location>
</feature>
<gene>
    <name evidence="2" type="ORF">ACFVKH_11245</name>
</gene>
<organism evidence="2 3">
    <name type="scientific">Almyronema epifaneia S1</name>
    <dbReference type="NCBI Taxonomy" id="2991925"/>
    <lineage>
        <taxon>Bacteria</taxon>
        <taxon>Bacillati</taxon>
        <taxon>Cyanobacteriota</taxon>
        <taxon>Cyanophyceae</taxon>
        <taxon>Nodosilineales</taxon>
        <taxon>Nodosilineaceae</taxon>
        <taxon>Almyronema</taxon>
        <taxon>Almyronema epifaneia</taxon>
    </lineage>
</organism>
<evidence type="ECO:0000313" key="2">
    <source>
        <dbReference type="EMBL" id="MFE4106856.1"/>
    </source>
</evidence>
<reference evidence="2 3" key="1">
    <citation type="submission" date="2024-10" db="EMBL/GenBank/DDBJ databases">
        <authorList>
            <person name="Ratan Roy A."/>
            <person name="Morales Sandoval P.H."/>
            <person name="De Los Santos Villalobos S."/>
            <person name="Chakraborty S."/>
            <person name="Mukherjee J."/>
        </authorList>
    </citation>
    <scope>NUCLEOTIDE SEQUENCE [LARGE SCALE GENOMIC DNA]</scope>
    <source>
        <strain evidence="2 3">S1</strain>
    </source>
</reference>
<feature type="signal peptide" evidence="1">
    <location>
        <begin position="1"/>
        <end position="23"/>
    </location>
</feature>
<keyword evidence="1" id="KW-0732">Signal</keyword>